<dbReference type="Proteomes" id="UP001290462">
    <property type="component" value="Unassembled WGS sequence"/>
</dbReference>
<dbReference type="EMBL" id="JAVBVO010000003">
    <property type="protein sequence ID" value="MDZ5757925.1"/>
    <property type="molecule type" value="Genomic_DNA"/>
</dbReference>
<dbReference type="GO" id="GO:0030288">
    <property type="term" value="C:outer membrane-bounded periplasmic space"/>
    <property type="evidence" value="ECO:0007669"/>
    <property type="project" value="TreeGrafter"/>
</dbReference>
<evidence type="ECO:0000313" key="7">
    <source>
        <dbReference type="EMBL" id="MDZ5757925.1"/>
    </source>
</evidence>
<dbReference type="SUPFAM" id="SSF53807">
    <property type="entry name" value="Helical backbone' metal receptor"/>
    <property type="match status" value="1"/>
</dbReference>
<dbReference type="PANTHER" id="PTHR30532:SF29">
    <property type="entry name" value="FE(3+) DICITRATE-BINDING PERIPLASMIC PROTEIN"/>
    <property type="match status" value="1"/>
</dbReference>
<proteinExistence type="inferred from homology"/>
<dbReference type="PROSITE" id="PS50983">
    <property type="entry name" value="FE_B12_PBP"/>
    <property type="match status" value="1"/>
</dbReference>
<dbReference type="Gene3D" id="3.40.50.1980">
    <property type="entry name" value="Nitrogenase molybdenum iron protein domain"/>
    <property type="match status" value="2"/>
</dbReference>
<evidence type="ECO:0000256" key="1">
    <source>
        <dbReference type="ARBA" id="ARBA00004196"/>
    </source>
</evidence>
<gene>
    <name evidence="7" type="ORF">RAK27_04565</name>
</gene>
<accession>A0AAW9JMV5</accession>
<dbReference type="InterPro" id="IPR051313">
    <property type="entry name" value="Bact_iron-sidero_bind"/>
</dbReference>
<dbReference type="RefSeq" id="WP_187957876.1">
    <property type="nucleotide sequence ID" value="NZ_CAJGUS010000045.1"/>
</dbReference>
<comment type="subcellular location">
    <subcellularLocation>
        <location evidence="1">Cell envelope</location>
    </subcellularLocation>
</comment>
<dbReference type="GeneID" id="83606022"/>
<evidence type="ECO:0000259" key="6">
    <source>
        <dbReference type="PROSITE" id="PS50983"/>
    </source>
</evidence>
<feature type="domain" description="Fe/B12 periplasmic-binding" evidence="6">
    <location>
        <begin position="55"/>
        <end position="308"/>
    </location>
</feature>
<evidence type="ECO:0000256" key="5">
    <source>
        <dbReference type="SAM" id="SignalP"/>
    </source>
</evidence>
<comment type="similarity">
    <text evidence="2">Belongs to the bacterial solute-binding protein 8 family.</text>
</comment>
<organism evidence="7 8">
    <name type="scientific">Carnobacterium maltaromaticum</name>
    <name type="common">Carnobacterium piscicola</name>
    <dbReference type="NCBI Taxonomy" id="2751"/>
    <lineage>
        <taxon>Bacteria</taxon>
        <taxon>Bacillati</taxon>
        <taxon>Bacillota</taxon>
        <taxon>Bacilli</taxon>
        <taxon>Lactobacillales</taxon>
        <taxon>Carnobacteriaceae</taxon>
        <taxon>Carnobacterium</taxon>
    </lineage>
</organism>
<dbReference type="Pfam" id="PF01497">
    <property type="entry name" value="Peripla_BP_2"/>
    <property type="match status" value="1"/>
</dbReference>
<dbReference type="GO" id="GO:1901678">
    <property type="term" value="P:iron coordination entity transport"/>
    <property type="evidence" value="ECO:0007669"/>
    <property type="project" value="UniProtKB-ARBA"/>
</dbReference>
<dbReference type="AlphaFoldDB" id="A0AAW9JMV5"/>
<reference evidence="7" key="1">
    <citation type="submission" date="2023-08" db="EMBL/GenBank/DDBJ databases">
        <title>Genomic characterization of piscicolin 126 produced by Carnobacterium maltaromaticum CM22 strain isolated from salmon (Salmo salar).</title>
        <authorList>
            <person name="Gonzalez-Gragera E."/>
            <person name="Garcia-Lopez J.D."/>
            <person name="Teso-Perez C."/>
            <person name="Gimenez-Hernandez I."/>
            <person name="Peralta-Sanchez J.M."/>
            <person name="Valdivia E."/>
            <person name="Montalban-Lopez M."/>
            <person name="Martin-Platero A.M."/>
            <person name="Banos A."/>
            <person name="Martinez-Bueno M."/>
        </authorList>
    </citation>
    <scope>NUCLEOTIDE SEQUENCE</scope>
    <source>
        <strain evidence="7">CM22</strain>
    </source>
</reference>
<protein>
    <submittedName>
        <fullName evidence="7">ABC transporter substrate-binding protein</fullName>
    </submittedName>
</protein>
<dbReference type="InterPro" id="IPR002491">
    <property type="entry name" value="ABC_transptr_periplasmic_BD"/>
</dbReference>
<evidence type="ECO:0000256" key="2">
    <source>
        <dbReference type="ARBA" id="ARBA00008814"/>
    </source>
</evidence>
<evidence type="ECO:0000256" key="3">
    <source>
        <dbReference type="ARBA" id="ARBA00022448"/>
    </source>
</evidence>
<evidence type="ECO:0000256" key="4">
    <source>
        <dbReference type="ARBA" id="ARBA00022729"/>
    </source>
</evidence>
<keyword evidence="3" id="KW-0813">Transport</keyword>
<evidence type="ECO:0000313" key="8">
    <source>
        <dbReference type="Proteomes" id="UP001290462"/>
    </source>
</evidence>
<comment type="caution">
    <text evidence="7">The sequence shown here is derived from an EMBL/GenBank/DDBJ whole genome shotgun (WGS) entry which is preliminary data.</text>
</comment>
<feature type="chain" id="PRO_5043959363" evidence="5">
    <location>
        <begin position="29"/>
        <end position="311"/>
    </location>
</feature>
<name>A0AAW9JMV5_CARML</name>
<dbReference type="PROSITE" id="PS51257">
    <property type="entry name" value="PROKAR_LIPOPROTEIN"/>
    <property type="match status" value="1"/>
</dbReference>
<keyword evidence="4 5" id="KW-0732">Signal</keyword>
<dbReference type="PANTHER" id="PTHR30532">
    <property type="entry name" value="IRON III DICITRATE-BINDING PERIPLASMIC PROTEIN"/>
    <property type="match status" value="1"/>
</dbReference>
<sequence length="311" mass="34943">MKHLFTGKKIVFITIVSSLLFVIGCGNASNNGENTEEDTRQIKTELGEVKVPKSPKRVIVQYITGDVLALGIEPVGMSEVYDSAAYEDKVKDVKDLGQWAEWDEEEMMDLDPDLILTIDKATYERFSKIAPTVYVPYGEMTTTERVTFIGDVLNKSSQAEKVLKEYNDNIIDSQKKLKDVGFDQSTVSIFEGGLKEMMVIGQKFGTGLVAYDNLKLIAPEKIQKEVLDKDEFTVSLSLEVLPEYAGDYIIRNTYDGMDNMNDSAIWKALPAIENKHLIEIPFGLSYYTDILSANAQIDFIRDQLIEKATTN</sequence>
<feature type="signal peptide" evidence="5">
    <location>
        <begin position="1"/>
        <end position="28"/>
    </location>
</feature>